<accession>A0A5B0SI70</accession>
<feature type="compositionally biased region" description="Low complexity" evidence="1">
    <location>
        <begin position="113"/>
        <end position="134"/>
    </location>
</feature>
<evidence type="ECO:0000256" key="1">
    <source>
        <dbReference type="SAM" id="MobiDB-lite"/>
    </source>
</evidence>
<proteinExistence type="predicted"/>
<protein>
    <submittedName>
        <fullName evidence="2">Uncharacterized protein</fullName>
    </submittedName>
</protein>
<sequence length="527" mass="56495">MHQGSYTNSINKLKHNYEERIQHLEEVVGLLIARREPPSLPPTSSAPLCGSFRYSIRRGLEPVLSMTATSLPPHWRIGRPVRQKRARSPPRRQAFGFTCQPLNPETRPSITQSSSPDSAKSLSPTSLPKSLPKSCTPSAPSFVPDASIGGHSPKPASQTDQSPHGHPSNIVPPDQTDVWPLSTAAKDHASITITTVHQPSNAIVIESRNPLLISSPATSPTSDTKLQAAVNPTEVSASPTDSGVPLGTAKTAAVLVHSAETLASPTVTQSPSSVIAIVAESPASTSINAVSVSEIIVTTEDPTLTSSLLDPLTQAATLDTLGSKNNIFEASHQEATQINHPIGIVPFTPLSSINSILDSTTSTATSTSSNYHDCSSPVYPTAEVCPENTEVAEAGSLAVENDESVSMDSKIAPEYSHTTLEYYNDIDNYLKLSGVNETQIRRKKKKKKTTNHNSDLCISAPPVDIPKAAVGSLTVMSEEKLAALERQIDPRYRPIEDSEFVPFEDWRGDSEILLSGLDTNERSFSPV</sequence>
<reference evidence="2 3" key="1">
    <citation type="submission" date="2019-05" db="EMBL/GenBank/DDBJ databases">
        <title>Emergence of the Ug99 lineage of the wheat stem rust pathogen through somatic hybridization.</title>
        <authorList>
            <person name="Li F."/>
            <person name="Upadhyaya N.M."/>
            <person name="Sperschneider J."/>
            <person name="Matny O."/>
            <person name="Nguyen-Phuc H."/>
            <person name="Mago R."/>
            <person name="Raley C."/>
            <person name="Miller M.E."/>
            <person name="Silverstein K.A.T."/>
            <person name="Henningsen E."/>
            <person name="Hirsch C.D."/>
            <person name="Visser B."/>
            <person name="Pretorius Z.A."/>
            <person name="Steffenson B.J."/>
            <person name="Schwessinger B."/>
            <person name="Dodds P.N."/>
            <person name="Figueroa M."/>
        </authorList>
    </citation>
    <scope>NUCLEOTIDE SEQUENCE [LARGE SCALE GENOMIC DNA]</scope>
    <source>
        <strain evidence="2 3">Ug99</strain>
    </source>
</reference>
<evidence type="ECO:0000313" key="3">
    <source>
        <dbReference type="Proteomes" id="UP000325313"/>
    </source>
</evidence>
<feature type="compositionally biased region" description="Basic residues" evidence="1">
    <location>
        <begin position="76"/>
        <end position="90"/>
    </location>
</feature>
<organism evidence="2 3">
    <name type="scientific">Puccinia graminis f. sp. tritici</name>
    <dbReference type="NCBI Taxonomy" id="56615"/>
    <lineage>
        <taxon>Eukaryota</taxon>
        <taxon>Fungi</taxon>
        <taxon>Dikarya</taxon>
        <taxon>Basidiomycota</taxon>
        <taxon>Pucciniomycotina</taxon>
        <taxon>Pucciniomycetes</taxon>
        <taxon>Pucciniales</taxon>
        <taxon>Pucciniaceae</taxon>
        <taxon>Puccinia</taxon>
    </lineage>
</organism>
<name>A0A5B0SI70_PUCGR</name>
<feature type="region of interest" description="Disordered" evidence="1">
    <location>
        <begin position="75"/>
        <end position="178"/>
    </location>
</feature>
<evidence type="ECO:0000313" key="2">
    <source>
        <dbReference type="EMBL" id="KAA1137527.1"/>
    </source>
</evidence>
<comment type="caution">
    <text evidence="2">The sequence shown here is derived from an EMBL/GenBank/DDBJ whole genome shotgun (WGS) entry which is preliminary data.</text>
</comment>
<dbReference type="EMBL" id="VDEP01000007">
    <property type="protein sequence ID" value="KAA1137527.1"/>
    <property type="molecule type" value="Genomic_DNA"/>
</dbReference>
<feature type="compositionally biased region" description="Polar residues" evidence="1">
    <location>
        <begin position="100"/>
        <end position="112"/>
    </location>
</feature>
<dbReference type="Proteomes" id="UP000325313">
    <property type="component" value="Unassembled WGS sequence"/>
</dbReference>
<dbReference type="AlphaFoldDB" id="A0A5B0SI70"/>
<gene>
    <name evidence="2" type="ORF">PGTUg99_011354</name>
</gene>